<name>A0A9X2UBK7_9BACT</name>
<accession>A0A9X2UBK7</accession>
<gene>
    <name evidence="1" type="ORF">GGP83_003280</name>
</gene>
<dbReference type="Proteomes" id="UP001155010">
    <property type="component" value="Unassembled WGS sequence"/>
</dbReference>
<evidence type="ECO:0000313" key="1">
    <source>
        <dbReference type="EMBL" id="MCS3953305.1"/>
    </source>
</evidence>
<dbReference type="AlphaFoldDB" id="A0A9X2UBK7"/>
<evidence type="ECO:0000313" key="2">
    <source>
        <dbReference type="Proteomes" id="UP001155010"/>
    </source>
</evidence>
<proteinExistence type="predicted"/>
<reference evidence="1" key="1">
    <citation type="submission" date="2022-08" db="EMBL/GenBank/DDBJ databases">
        <title>Genomic Encyclopedia of Type Strains, Phase V (KMG-V): Genome sequencing to study the core and pangenomes of soil and plant-associated prokaryotes.</title>
        <authorList>
            <person name="Whitman W."/>
        </authorList>
    </citation>
    <scope>NUCLEOTIDE SEQUENCE</scope>
    <source>
        <strain evidence="1">SP2017</strain>
    </source>
</reference>
<protein>
    <submittedName>
        <fullName evidence="1">Uncharacterized protein</fullName>
    </submittedName>
</protein>
<dbReference type="RefSeq" id="WP_259082573.1">
    <property type="nucleotide sequence ID" value="NZ_JANUBB010000021.1"/>
</dbReference>
<organism evidence="1 2">
    <name type="scientific">Salinibacter ruber</name>
    <dbReference type="NCBI Taxonomy" id="146919"/>
    <lineage>
        <taxon>Bacteria</taxon>
        <taxon>Pseudomonadati</taxon>
        <taxon>Rhodothermota</taxon>
        <taxon>Rhodothermia</taxon>
        <taxon>Rhodothermales</taxon>
        <taxon>Salinibacteraceae</taxon>
        <taxon>Salinibacter</taxon>
    </lineage>
</organism>
<dbReference type="EMBL" id="JANUBB010000021">
    <property type="protein sequence ID" value="MCS3953305.1"/>
    <property type="molecule type" value="Genomic_DNA"/>
</dbReference>
<sequence>MEFIHHTYRKRIETEGSNLEKRLPSSIYAVTAEGLELKVFLFVLALSFDGLL</sequence>
<comment type="caution">
    <text evidence="1">The sequence shown here is derived from an EMBL/GenBank/DDBJ whole genome shotgun (WGS) entry which is preliminary data.</text>
</comment>